<evidence type="ECO:0000313" key="8">
    <source>
        <dbReference type="Proteomes" id="UP000005240"/>
    </source>
</evidence>
<dbReference type="SMART" id="SM00326">
    <property type="entry name" value="SH3"/>
    <property type="match status" value="1"/>
</dbReference>
<proteinExistence type="predicted"/>
<gene>
    <name evidence="6" type="ORF">PTTG_07838</name>
</gene>
<dbReference type="AlphaFoldDB" id="A0A180G8V8"/>
<feature type="compositionally biased region" description="Pro residues" evidence="3">
    <location>
        <begin position="105"/>
        <end position="126"/>
    </location>
</feature>
<name>A0A180G8V8_PUCT1</name>
<dbReference type="InterPro" id="IPR001452">
    <property type="entry name" value="SH3_domain"/>
</dbReference>
<sequence length="543" mass="59211">MFRRYHSINSELARLLSRNLPASAQPNPAPSGAETLTALEQFDHQQRAQLEQFKHHQAVERQREISRQNQMSTRLAAESPSNPTPPRQSQPAPAQDVPTHITAQPKPPAPLPPKTQPSPLPIPLPASPAVSTVAHSKNVTSPVSPQATSQRTAGNSTVQAGNLAPSPVASHLSTAPPSASQASSIPQNVHQNSSASQSLAQPSGVESSQNQRHGMSTGQKVLLAGGIVSAIFVLGYFVRWLQKRRHHQLSSPRKVDKLHITGPFKKSEENMSDTDSEPIFGGTGHASISFDRLQVLSEKPVNFPRADIYNQPNLPYPPPKSPSASASSLTIEPPQSQPNPLPNLKLISPLAQFNDQTPLDYRCKGPEMKGKIFLVERTYQAALADELVLHVGDRIEVAFYYDDGWCLGQNLDIDRYEAGQLAKGVFPRDCVGAQPVEFQKGPEASSATNERASHRTSYDEADEQSRKAFRTISSNPSLSPLSSSIFEKFPLPPRSNNRLEAQQRVSSLFIGRNAQLFLELDDALGDPTSSPHVHFDKTAAHPK</sequence>
<keyword evidence="4" id="KW-0812">Transmembrane</keyword>
<keyword evidence="4" id="KW-1133">Transmembrane helix</keyword>
<accession>A0A180G8V8</accession>
<dbReference type="SUPFAM" id="SSF50044">
    <property type="entry name" value="SH3-domain"/>
    <property type="match status" value="1"/>
</dbReference>
<feature type="region of interest" description="Disordered" evidence="3">
    <location>
        <begin position="54"/>
        <end position="213"/>
    </location>
</feature>
<dbReference type="STRING" id="630390.A0A180G8V8"/>
<dbReference type="PROSITE" id="PS50002">
    <property type="entry name" value="SH3"/>
    <property type="match status" value="1"/>
</dbReference>
<evidence type="ECO:0000256" key="1">
    <source>
        <dbReference type="ARBA" id="ARBA00022443"/>
    </source>
</evidence>
<keyword evidence="8" id="KW-1185">Reference proteome</keyword>
<evidence type="ECO:0000259" key="5">
    <source>
        <dbReference type="PROSITE" id="PS50002"/>
    </source>
</evidence>
<feature type="domain" description="SH3" evidence="5">
    <location>
        <begin position="368"/>
        <end position="436"/>
    </location>
</feature>
<evidence type="ECO:0000313" key="6">
    <source>
        <dbReference type="EMBL" id="OAV89146.1"/>
    </source>
</evidence>
<feature type="compositionally biased region" description="Polar residues" evidence="3">
    <location>
        <begin position="133"/>
        <end position="160"/>
    </location>
</feature>
<feature type="region of interest" description="Disordered" evidence="3">
    <location>
        <begin position="439"/>
        <end position="478"/>
    </location>
</feature>
<organism evidence="6">
    <name type="scientific">Puccinia triticina (isolate 1-1 / race 1 (BBBD))</name>
    <name type="common">Brown leaf rust fungus</name>
    <dbReference type="NCBI Taxonomy" id="630390"/>
    <lineage>
        <taxon>Eukaryota</taxon>
        <taxon>Fungi</taxon>
        <taxon>Dikarya</taxon>
        <taxon>Basidiomycota</taxon>
        <taxon>Pucciniomycotina</taxon>
        <taxon>Pucciniomycetes</taxon>
        <taxon>Pucciniales</taxon>
        <taxon>Pucciniaceae</taxon>
        <taxon>Puccinia</taxon>
    </lineage>
</organism>
<feature type="compositionally biased region" description="Basic and acidic residues" evidence="3">
    <location>
        <begin position="451"/>
        <end position="466"/>
    </location>
</feature>
<evidence type="ECO:0000256" key="3">
    <source>
        <dbReference type="SAM" id="MobiDB-lite"/>
    </source>
</evidence>
<dbReference type="OrthoDB" id="5340910at2759"/>
<evidence type="ECO:0000256" key="4">
    <source>
        <dbReference type="SAM" id="Phobius"/>
    </source>
</evidence>
<dbReference type="EnsemblFungi" id="PTTG_07838-t43_1">
    <property type="protein sequence ID" value="PTTG_07838-t43_1-p1"/>
    <property type="gene ID" value="PTTG_07838"/>
</dbReference>
<evidence type="ECO:0000313" key="7">
    <source>
        <dbReference type="EnsemblFungi" id="PTTG_07838-t43_1-p1"/>
    </source>
</evidence>
<dbReference type="EMBL" id="ADAS02000139">
    <property type="protein sequence ID" value="OAV89146.1"/>
    <property type="molecule type" value="Genomic_DNA"/>
</dbReference>
<evidence type="ECO:0000256" key="2">
    <source>
        <dbReference type="PROSITE-ProRule" id="PRU00192"/>
    </source>
</evidence>
<dbReference type="Proteomes" id="UP000005240">
    <property type="component" value="Unassembled WGS sequence"/>
</dbReference>
<feature type="compositionally biased region" description="Basic and acidic residues" evidence="3">
    <location>
        <begin position="54"/>
        <end position="66"/>
    </location>
</feature>
<feature type="transmembrane region" description="Helical" evidence="4">
    <location>
        <begin position="221"/>
        <end position="241"/>
    </location>
</feature>
<reference evidence="7 8" key="3">
    <citation type="journal article" date="2017" name="G3 (Bethesda)">
        <title>Comparative analysis highlights variable genome content of wheat rusts and divergence of the mating loci.</title>
        <authorList>
            <person name="Cuomo C.A."/>
            <person name="Bakkeren G."/>
            <person name="Khalil H.B."/>
            <person name="Panwar V."/>
            <person name="Joly D."/>
            <person name="Linning R."/>
            <person name="Sakthikumar S."/>
            <person name="Song X."/>
            <person name="Adiconis X."/>
            <person name="Fan L."/>
            <person name="Goldberg J.M."/>
            <person name="Levin J.Z."/>
            <person name="Young S."/>
            <person name="Zeng Q."/>
            <person name="Anikster Y."/>
            <person name="Bruce M."/>
            <person name="Wang M."/>
            <person name="Yin C."/>
            <person name="McCallum B."/>
            <person name="Szabo L.J."/>
            <person name="Hulbert S."/>
            <person name="Chen X."/>
            <person name="Fellers J.P."/>
        </authorList>
    </citation>
    <scope>NUCLEOTIDE SEQUENCE</scope>
    <source>
        <strain evidence="7">isolate 1-1 / race 1 (BBBD)</strain>
        <strain evidence="8">Isolate 1-1 / race 1 (BBBD)</strain>
    </source>
</reference>
<reference evidence="7" key="4">
    <citation type="submission" date="2025-05" db="UniProtKB">
        <authorList>
            <consortium name="EnsemblFungi"/>
        </authorList>
    </citation>
    <scope>IDENTIFICATION</scope>
    <source>
        <strain evidence="7">isolate 1-1 / race 1 (BBBD)</strain>
    </source>
</reference>
<dbReference type="InterPro" id="IPR036028">
    <property type="entry name" value="SH3-like_dom_sf"/>
</dbReference>
<dbReference type="Gene3D" id="2.30.30.40">
    <property type="entry name" value="SH3 Domains"/>
    <property type="match status" value="1"/>
</dbReference>
<dbReference type="VEuPathDB" id="FungiDB:PTTG_07838"/>
<feature type="compositionally biased region" description="Polar residues" evidence="3">
    <location>
        <begin position="187"/>
        <end position="213"/>
    </location>
</feature>
<feature type="compositionally biased region" description="Low complexity" evidence="3">
    <location>
        <begin position="173"/>
        <end position="186"/>
    </location>
</feature>
<protein>
    <submittedName>
        <fullName evidence="7">SH3 domain-containing protein</fullName>
    </submittedName>
</protein>
<reference evidence="6" key="1">
    <citation type="submission" date="2009-11" db="EMBL/GenBank/DDBJ databases">
        <authorList>
            <consortium name="The Broad Institute Genome Sequencing Platform"/>
            <person name="Ward D."/>
            <person name="Feldgarden M."/>
            <person name="Earl A."/>
            <person name="Young S.K."/>
            <person name="Zeng Q."/>
            <person name="Koehrsen M."/>
            <person name="Alvarado L."/>
            <person name="Berlin A."/>
            <person name="Bochicchio J."/>
            <person name="Borenstein D."/>
            <person name="Chapman S.B."/>
            <person name="Chen Z."/>
            <person name="Engels R."/>
            <person name="Freedman E."/>
            <person name="Gellesch M."/>
            <person name="Goldberg J."/>
            <person name="Griggs A."/>
            <person name="Gujja S."/>
            <person name="Heilman E."/>
            <person name="Heiman D."/>
            <person name="Hepburn T."/>
            <person name="Howarth C."/>
            <person name="Jen D."/>
            <person name="Larson L."/>
            <person name="Lewis B."/>
            <person name="Mehta T."/>
            <person name="Park D."/>
            <person name="Pearson M."/>
            <person name="Roberts A."/>
            <person name="Saif S."/>
            <person name="Shea T."/>
            <person name="Shenoy N."/>
            <person name="Sisk P."/>
            <person name="Stolte C."/>
            <person name="Sykes S."/>
            <person name="Thomson T."/>
            <person name="Walk T."/>
            <person name="White J."/>
            <person name="Yandava C."/>
            <person name="Izard J."/>
            <person name="Baranova O.V."/>
            <person name="Blanton J.M."/>
            <person name="Tanner A.C."/>
            <person name="Dewhirst F.E."/>
            <person name="Haas B."/>
            <person name="Nusbaum C."/>
            <person name="Birren B."/>
        </authorList>
    </citation>
    <scope>NUCLEOTIDE SEQUENCE [LARGE SCALE GENOMIC DNA]</scope>
    <source>
        <strain evidence="6">1-1 BBBD Race 1</strain>
    </source>
</reference>
<keyword evidence="4" id="KW-0472">Membrane</keyword>
<keyword evidence="1 2" id="KW-0728">SH3 domain</keyword>
<reference evidence="6" key="2">
    <citation type="submission" date="2016-05" db="EMBL/GenBank/DDBJ databases">
        <title>Comparative analysis highlights variable genome content of wheat rusts and divergence of the mating loci.</title>
        <authorList>
            <person name="Cuomo C.A."/>
            <person name="Bakkeren G."/>
            <person name="Szabo L."/>
            <person name="Khalil H."/>
            <person name="Joly D."/>
            <person name="Goldberg J."/>
            <person name="Young S."/>
            <person name="Zeng Q."/>
            <person name="Fellers J."/>
        </authorList>
    </citation>
    <scope>NUCLEOTIDE SEQUENCE [LARGE SCALE GENOMIC DNA]</scope>
    <source>
        <strain evidence="6">1-1 BBBD Race 1</strain>
    </source>
</reference>
<feature type="region of interest" description="Disordered" evidence="3">
    <location>
        <begin position="308"/>
        <end position="341"/>
    </location>
</feature>